<evidence type="ECO:0000313" key="1">
    <source>
        <dbReference type="EMBL" id="CAK8691683.1"/>
    </source>
</evidence>
<accession>A0ABP0GL02</accession>
<evidence type="ECO:0000313" key="2">
    <source>
        <dbReference type="Proteomes" id="UP001642483"/>
    </source>
</evidence>
<organism evidence="1 2">
    <name type="scientific">Clavelina lepadiformis</name>
    <name type="common">Light-bulb sea squirt</name>
    <name type="synonym">Ascidia lepadiformis</name>
    <dbReference type="NCBI Taxonomy" id="159417"/>
    <lineage>
        <taxon>Eukaryota</taxon>
        <taxon>Metazoa</taxon>
        <taxon>Chordata</taxon>
        <taxon>Tunicata</taxon>
        <taxon>Ascidiacea</taxon>
        <taxon>Aplousobranchia</taxon>
        <taxon>Clavelinidae</taxon>
        <taxon>Clavelina</taxon>
    </lineage>
</organism>
<proteinExistence type="predicted"/>
<name>A0ABP0GL02_CLALP</name>
<reference evidence="1 2" key="1">
    <citation type="submission" date="2024-02" db="EMBL/GenBank/DDBJ databases">
        <authorList>
            <person name="Daric V."/>
            <person name="Darras S."/>
        </authorList>
    </citation>
    <scope>NUCLEOTIDE SEQUENCE [LARGE SCALE GENOMIC DNA]</scope>
</reference>
<dbReference type="Proteomes" id="UP001642483">
    <property type="component" value="Unassembled WGS sequence"/>
</dbReference>
<sequence length="108" mass="12326">MRWFRFRAKPRPSILERDKTRCYDNGSVSVLGPPFARVQSSGNNRFLLEFETANPRNINYRELSLYLADASSHDPTANQATLPGQRSEAGIDQDRLDGVKCRFVIYTS</sequence>
<protein>
    <submittedName>
        <fullName evidence="1">Uncharacterized protein</fullName>
    </submittedName>
</protein>
<gene>
    <name evidence="1" type="ORF">CVLEPA_LOCUS24446</name>
</gene>
<dbReference type="EMBL" id="CAWYQH010000119">
    <property type="protein sequence ID" value="CAK8691683.1"/>
    <property type="molecule type" value="Genomic_DNA"/>
</dbReference>
<comment type="caution">
    <text evidence="1">The sequence shown here is derived from an EMBL/GenBank/DDBJ whole genome shotgun (WGS) entry which is preliminary data.</text>
</comment>
<keyword evidence="2" id="KW-1185">Reference proteome</keyword>